<sequence>MMRFTQRTLAAMTAAAITLGAGLAASAEPVEFDFKDPKGVNGIVFVVDSELEPITGMIGGVAGVVSYDPADPTSFDGEITVDIGEISFIHDGMTKALKGAKWMNFSGEFPATLTFDKVVSAEPTDDEGHMLDVHGTMSFGGKELPLSVMIEVTHVADGAEKRGGAKSGDLLVLRSMFNISRLDLGINENAPTDKVGEKITVMVPIAGYSK</sequence>
<evidence type="ECO:0000313" key="4">
    <source>
        <dbReference type="Proteomes" id="UP000541810"/>
    </source>
</evidence>
<proteinExistence type="predicted"/>
<keyword evidence="1" id="KW-0732">Signal</keyword>
<feature type="signal peptide" evidence="1">
    <location>
        <begin position="1"/>
        <end position="27"/>
    </location>
</feature>
<feature type="chain" id="PRO_5031062374" evidence="1">
    <location>
        <begin position="28"/>
        <end position="210"/>
    </location>
</feature>
<dbReference type="Pfam" id="PF04264">
    <property type="entry name" value="YceI"/>
    <property type="match status" value="1"/>
</dbReference>
<name>A0A7X0LIN0_9BACT</name>
<dbReference type="InterPro" id="IPR007372">
    <property type="entry name" value="Lipid/polyisoprenoid-bd_YceI"/>
</dbReference>
<organism evidence="3 4">
    <name type="scientific">Algisphaera agarilytica</name>
    <dbReference type="NCBI Taxonomy" id="1385975"/>
    <lineage>
        <taxon>Bacteria</taxon>
        <taxon>Pseudomonadati</taxon>
        <taxon>Planctomycetota</taxon>
        <taxon>Phycisphaerae</taxon>
        <taxon>Phycisphaerales</taxon>
        <taxon>Phycisphaeraceae</taxon>
        <taxon>Algisphaera</taxon>
    </lineage>
</organism>
<dbReference type="PANTHER" id="PTHR34406:SF1">
    <property type="entry name" value="PROTEIN YCEI"/>
    <property type="match status" value="1"/>
</dbReference>
<dbReference type="InterPro" id="IPR036761">
    <property type="entry name" value="TTHA0802/YceI-like_sf"/>
</dbReference>
<dbReference type="Gene3D" id="2.40.128.110">
    <property type="entry name" value="Lipid/polyisoprenoid-binding, YceI-like"/>
    <property type="match status" value="1"/>
</dbReference>
<evidence type="ECO:0000256" key="1">
    <source>
        <dbReference type="SAM" id="SignalP"/>
    </source>
</evidence>
<dbReference type="EMBL" id="JACHGY010000001">
    <property type="protein sequence ID" value="MBB6428385.1"/>
    <property type="molecule type" value="Genomic_DNA"/>
</dbReference>
<keyword evidence="4" id="KW-1185">Reference proteome</keyword>
<dbReference type="RefSeq" id="WP_184675476.1">
    <property type="nucleotide sequence ID" value="NZ_JACHGY010000001.1"/>
</dbReference>
<comment type="caution">
    <text evidence="3">The sequence shown here is derived from an EMBL/GenBank/DDBJ whole genome shotgun (WGS) entry which is preliminary data.</text>
</comment>
<dbReference type="SMART" id="SM00867">
    <property type="entry name" value="YceI"/>
    <property type="match status" value="1"/>
</dbReference>
<evidence type="ECO:0000259" key="2">
    <source>
        <dbReference type="SMART" id="SM00867"/>
    </source>
</evidence>
<dbReference type="Proteomes" id="UP000541810">
    <property type="component" value="Unassembled WGS sequence"/>
</dbReference>
<accession>A0A7X0LIN0</accession>
<evidence type="ECO:0000313" key="3">
    <source>
        <dbReference type="EMBL" id="MBB6428385.1"/>
    </source>
</evidence>
<reference evidence="3 4" key="1">
    <citation type="submission" date="2020-08" db="EMBL/GenBank/DDBJ databases">
        <title>Genomic Encyclopedia of Type Strains, Phase IV (KMG-IV): sequencing the most valuable type-strain genomes for metagenomic binning, comparative biology and taxonomic classification.</title>
        <authorList>
            <person name="Goeker M."/>
        </authorList>
    </citation>
    <scope>NUCLEOTIDE SEQUENCE [LARGE SCALE GENOMIC DNA]</scope>
    <source>
        <strain evidence="3 4">DSM 103725</strain>
    </source>
</reference>
<dbReference type="PANTHER" id="PTHR34406">
    <property type="entry name" value="PROTEIN YCEI"/>
    <property type="match status" value="1"/>
</dbReference>
<feature type="domain" description="Lipid/polyisoprenoid-binding YceI-like" evidence="2">
    <location>
        <begin position="33"/>
        <end position="208"/>
    </location>
</feature>
<gene>
    <name evidence="3" type="ORF">HNQ40_000191</name>
</gene>
<dbReference type="AlphaFoldDB" id="A0A7X0LIN0"/>
<dbReference type="SUPFAM" id="SSF101874">
    <property type="entry name" value="YceI-like"/>
    <property type="match status" value="1"/>
</dbReference>
<protein>
    <submittedName>
        <fullName evidence="3">Polyisoprenoid-binding protein YceI</fullName>
    </submittedName>
</protein>